<protein>
    <submittedName>
        <fullName evidence="1">Uncharacterized protein</fullName>
    </submittedName>
</protein>
<gene>
    <name evidence="1" type="ORF">PMIC02512_LOCUS2424</name>
</gene>
<proteinExistence type="predicted"/>
<reference evidence="1" key="1">
    <citation type="submission" date="2021-01" db="EMBL/GenBank/DDBJ databases">
        <authorList>
            <person name="Corre E."/>
            <person name="Pelletier E."/>
            <person name="Niang G."/>
            <person name="Scheremetjew M."/>
            <person name="Finn R."/>
            <person name="Kale V."/>
            <person name="Holt S."/>
            <person name="Cochrane G."/>
            <person name="Meng A."/>
            <person name="Brown T."/>
            <person name="Cohen L."/>
        </authorList>
    </citation>
    <scope>NUCLEOTIDE SEQUENCE</scope>
    <source>
        <strain evidence="1">CCCM 845</strain>
    </source>
</reference>
<dbReference type="AlphaFoldDB" id="A0A7S2X626"/>
<organism evidence="1">
    <name type="scientific">Prorocentrum micans</name>
    <name type="common">Red tide dinoflagellate</name>
    <dbReference type="NCBI Taxonomy" id="2945"/>
    <lineage>
        <taxon>Eukaryota</taxon>
        <taxon>Sar</taxon>
        <taxon>Alveolata</taxon>
        <taxon>Dinophyceae</taxon>
        <taxon>Prorocentrales</taxon>
        <taxon>Prorocentraceae</taxon>
        <taxon>Prorocentrum</taxon>
    </lineage>
</organism>
<name>A0A7S2X626_PROMC</name>
<dbReference type="EMBL" id="HBHN01008859">
    <property type="protein sequence ID" value="CAD9725171.1"/>
    <property type="molecule type" value="Transcribed_RNA"/>
</dbReference>
<evidence type="ECO:0000313" key="1">
    <source>
        <dbReference type="EMBL" id="CAD9725171.1"/>
    </source>
</evidence>
<sequence>MDLEALKRGNTVFFFFFFFFFFFGPAQFSKNTSFKPSHKATRRAPRNSRVLQLCPLGLQIKDDQDGARDDDAQQIGGPCRLLDLERGQHLCICISAVQV</sequence>
<accession>A0A7S2X626</accession>